<proteinExistence type="inferred from homology"/>
<name>A0A1G2CK06_9BACT</name>
<evidence type="ECO:0000256" key="4">
    <source>
        <dbReference type="ARBA" id="ARBA00022692"/>
    </source>
</evidence>
<evidence type="ECO:0000256" key="5">
    <source>
        <dbReference type="ARBA" id="ARBA00022989"/>
    </source>
</evidence>
<evidence type="ECO:0000313" key="8">
    <source>
        <dbReference type="EMBL" id="OGZ01587.1"/>
    </source>
</evidence>
<dbReference type="EMBL" id="MHLC01000007">
    <property type="protein sequence ID" value="OGZ01587.1"/>
    <property type="molecule type" value="Genomic_DNA"/>
</dbReference>
<sequence length="135" mass="14711">MISQFFLLYNDHAILVLRLVLGAILIAHGLPKLRNLRGTSRDFEAMGFKPGVVFGPLAAILESFGGLAIAVGFATQVAAGLFGVEFLAITVWKFLRHEPLIGGIELDIILLAAALLLLTQGGGWFSLDTFWRVRF</sequence>
<reference evidence="8 9" key="1">
    <citation type="journal article" date="2016" name="Nat. Commun.">
        <title>Thousands of microbial genomes shed light on interconnected biogeochemical processes in an aquifer system.</title>
        <authorList>
            <person name="Anantharaman K."/>
            <person name="Brown C.T."/>
            <person name="Hug L.A."/>
            <person name="Sharon I."/>
            <person name="Castelle C.J."/>
            <person name="Probst A.J."/>
            <person name="Thomas B.C."/>
            <person name="Singh A."/>
            <person name="Wilkins M.J."/>
            <person name="Karaoz U."/>
            <person name="Brodie E.L."/>
            <person name="Williams K.H."/>
            <person name="Hubbard S.S."/>
            <person name="Banfield J.F."/>
        </authorList>
    </citation>
    <scope>NUCLEOTIDE SEQUENCE [LARGE SCALE GENOMIC DNA]</scope>
</reference>
<evidence type="ECO:0000256" key="7">
    <source>
        <dbReference type="SAM" id="Phobius"/>
    </source>
</evidence>
<evidence type="ECO:0000256" key="1">
    <source>
        <dbReference type="ARBA" id="ARBA00004651"/>
    </source>
</evidence>
<dbReference type="PANTHER" id="PTHR33452">
    <property type="entry name" value="OXIDOREDUCTASE CATD-RELATED"/>
    <property type="match status" value="1"/>
</dbReference>
<keyword evidence="5 7" id="KW-1133">Transmembrane helix</keyword>
<dbReference type="Proteomes" id="UP000178495">
    <property type="component" value="Unassembled WGS sequence"/>
</dbReference>
<dbReference type="GO" id="GO:0005886">
    <property type="term" value="C:plasma membrane"/>
    <property type="evidence" value="ECO:0007669"/>
    <property type="project" value="UniProtKB-SubCell"/>
</dbReference>
<evidence type="ECO:0008006" key="10">
    <source>
        <dbReference type="Google" id="ProtNLM"/>
    </source>
</evidence>
<dbReference type="Pfam" id="PF07681">
    <property type="entry name" value="DoxX"/>
    <property type="match status" value="1"/>
</dbReference>
<dbReference type="STRING" id="1798652.A3A43_01615"/>
<evidence type="ECO:0000256" key="6">
    <source>
        <dbReference type="ARBA" id="ARBA00023136"/>
    </source>
</evidence>
<accession>A0A1G2CK06</accession>
<feature type="transmembrane region" description="Helical" evidence="7">
    <location>
        <begin position="12"/>
        <end position="30"/>
    </location>
</feature>
<dbReference type="AlphaFoldDB" id="A0A1G2CK06"/>
<protein>
    <recommendedName>
        <fullName evidence="10">DoxX family protein</fullName>
    </recommendedName>
</protein>
<feature type="transmembrane region" description="Helical" evidence="7">
    <location>
        <begin position="107"/>
        <end position="127"/>
    </location>
</feature>
<feature type="transmembrane region" description="Helical" evidence="7">
    <location>
        <begin position="77"/>
        <end position="95"/>
    </location>
</feature>
<organism evidence="8 9">
    <name type="scientific">Candidatus Liptonbacteria bacterium RIFCSPLOWO2_01_FULL_56_20</name>
    <dbReference type="NCBI Taxonomy" id="1798652"/>
    <lineage>
        <taxon>Bacteria</taxon>
        <taxon>Candidatus Liptoniibacteriota</taxon>
    </lineage>
</organism>
<keyword evidence="3" id="KW-1003">Cell membrane</keyword>
<comment type="caution">
    <text evidence="8">The sequence shown here is derived from an EMBL/GenBank/DDBJ whole genome shotgun (WGS) entry which is preliminary data.</text>
</comment>
<comment type="similarity">
    <text evidence="2">Belongs to the DoxX family.</text>
</comment>
<dbReference type="PANTHER" id="PTHR33452:SF1">
    <property type="entry name" value="INNER MEMBRANE PROTEIN YPHA-RELATED"/>
    <property type="match status" value="1"/>
</dbReference>
<dbReference type="InterPro" id="IPR051907">
    <property type="entry name" value="DoxX-like_oxidoreductase"/>
</dbReference>
<evidence type="ECO:0000313" key="9">
    <source>
        <dbReference type="Proteomes" id="UP000178495"/>
    </source>
</evidence>
<evidence type="ECO:0000256" key="2">
    <source>
        <dbReference type="ARBA" id="ARBA00006679"/>
    </source>
</evidence>
<evidence type="ECO:0000256" key="3">
    <source>
        <dbReference type="ARBA" id="ARBA00022475"/>
    </source>
</evidence>
<comment type="subcellular location">
    <subcellularLocation>
        <location evidence="1">Cell membrane</location>
        <topology evidence="1">Multi-pass membrane protein</topology>
    </subcellularLocation>
</comment>
<keyword evidence="4 7" id="KW-0812">Transmembrane</keyword>
<gene>
    <name evidence="8" type="ORF">A3A43_01615</name>
</gene>
<feature type="transmembrane region" description="Helical" evidence="7">
    <location>
        <begin position="51"/>
        <end position="71"/>
    </location>
</feature>
<keyword evidence="6 7" id="KW-0472">Membrane</keyword>
<dbReference type="InterPro" id="IPR032808">
    <property type="entry name" value="DoxX"/>
</dbReference>